<proteinExistence type="predicted"/>
<protein>
    <submittedName>
        <fullName evidence="1">Uncharacterized protein</fullName>
    </submittedName>
</protein>
<dbReference type="Proteomes" id="UP000184485">
    <property type="component" value="Unassembled WGS sequence"/>
</dbReference>
<name>A0A1M5FVP7_9HYPH</name>
<dbReference type="InterPro" id="IPR029045">
    <property type="entry name" value="ClpP/crotonase-like_dom_sf"/>
</dbReference>
<dbReference type="AlphaFoldDB" id="A0A1M5FVP7"/>
<dbReference type="SUPFAM" id="SSF52096">
    <property type="entry name" value="ClpP/crotonase"/>
    <property type="match status" value="1"/>
</dbReference>
<dbReference type="EMBL" id="FQUP01000003">
    <property type="protein sequence ID" value="SHF95630.1"/>
    <property type="molecule type" value="Genomic_DNA"/>
</dbReference>
<accession>A0A1M5FVP7</accession>
<reference evidence="1 2" key="1">
    <citation type="submission" date="2016-11" db="EMBL/GenBank/DDBJ databases">
        <authorList>
            <person name="Jaros S."/>
            <person name="Januszkiewicz K."/>
            <person name="Wedrychowicz H."/>
        </authorList>
    </citation>
    <scope>NUCLEOTIDE SEQUENCE [LARGE SCALE GENOMIC DNA]</scope>
    <source>
        <strain evidence="1 2">DSM 19436</strain>
    </source>
</reference>
<gene>
    <name evidence="1" type="ORF">SAMN02745157_3190</name>
</gene>
<dbReference type="STRING" id="1122133.SAMN02745157_3190"/>
<dbReference type="RefSeq" id="WP_244540258.1">
    <property type="nucleotide sequence ID" value="NZ_FQUP01000003.1"/>
</dbReference>
<sequence>MQFFYTDPQTEFERMIGGYFYVNALGQIEPGDDRKFTQFLKISKVPPRTTVYIDSSGGDVDAAIGIGRAIREHWLETTVGKCLLKHDNSSEFIFKRDYQPGRCMSAATLILIGGRIRLVLKGGQVGVHQFSFRNPTPDAIGHSQVLSARIAGYIHEMGISPEFMALSASTRSDEITIVTEAELERLKVITGGQTTVVWTVQARRNMIYVRGERDSIYGHHKIILNYLKESGFMFWAVIEAQGREHELMNFVPVELVVKNEEIKIDVSSRCHRIIEGMYVNVFVNLSEAEARTIAFSDSVGIHIRGSREAGMFLGIAPMATSDGKEQLATFFNVLCS</sequence>
<keyword evidence="2" id="KW-1185">Reference proteome</keyword>
<dbReference type="Gene3D" id="3.90.226.10">
    <property type="entry name" value="2-enoyl-CoA Hydratase, Chain A, domain 1"/>
    <property type="match status" value="1"/>
</dbReference>
<evidence type="ECO:0000313" key="2">
    <source>
        <dbReference type="Proteomes" id="UP000184485"/>
    </source>
</evidence>
<organism evidence="1 2">
    <name type="scientific">Kaistia soli DSM 19436</name>
    <dbReference type="NCBI Taxonomy" id="1122133"/>
    <lineage>
        <taxon>Bacteria</taxon>
        <taxon>Pseudomonadati</taxon>
        <taxon>Pseudomonadota</taxon>
        <taxon>Alphaproteobacteria</taxon>
        <taxon>Hyphomicrobiales</taxon>
        <taxon>Kaistiaceae</taxon>
        <taxon>Kaistia</taxon>
    </lineage>
</organism>
<evidence type="ECO:0000313" key="1">
    <source>
        <dbReference type="EMBL" id="SHF95630.1"/>
    </source>
</evidence>